<dbReference type="Proteomes" id="UP001331515">
    <property type="component" value="Unassembled WGS sequence"/>
</dbReference>
<evidence type="ECO:0000313" key="1">
    <source>
        <dbReference type="EMBL" id="KAK5895675.1"/>
    </source>
</evidence>
<gene>
    <name evidence="1" type="ORF">CgunFtcFv8_009349</name>
</gene>
<sequence length="66" mass="7361">MKGRKTSCHSGFRARMWLRSIRRVFATFYAGIRAPAPPTPPFLQPSVPYKHTKLSVSGSSSTVPVR</sequence>
<protein>
    <submittedName>
        <fullName evidence="1">Uncharacterized protein</fullName>
    </submittedName>
</protein>
<evidence type="ECO:0000313" key="2">
    <source>
        <dbReference type="Proteomes" id="UP001331515"/>
    </source>
</evidence>
<proteinExistence type="predicted"/>
<accession>A0AAN8C227</accession>
<keyword evidence="2" id="KW-1185">Reference proteome</keyword>
<comment type="caution">
    <text evidence="1">The sequence shown here is derived from an EMBL/GenBank/DDBJ whole genome shotgun (WGS) entry which is preliminary data.</text>
</comment>
<dbReference type="AlphaFoldDB" id="A0AAN8C227"/>
<reference evidence="1 2" key="1">
    <citation type="journal article" date="2023" name="Mol. Biol. Evol.">
        <title>Genomics of Secondarily Temperate Adaptation in the Only Non-Antarctic Icefish.</title>
        <authorList>
            <person name="Rivera-Colon A.G."/>
            <person name="Rayamajhi N."/>
            <person name="Minhas B.F."/>
            <person name="Madrigal G."/>
            <person name="Bilyk K.T."/>
            <person name="Yoon V."/>
            <person name="Hune M."/>
            <person name="Gregory S."/>
            <person name="Cheng C.H.C."/>
            <person name="Catchen J.M."/>
        </authorList>
    </citation>
    <scope>NUCLEOTIDE SEQUENCE [LARGE SCALE GENOMIC DNA]</scope>
    <source>
        <tissue evidence="1">White muscle</tissue>
    </source>
</reference>
<name>A0AAN8C227_CHAGU</name>
<organism evidence="1 2">
    <name type="scientific">Champsocephalus gunnari</name>
    <name type="common">Mackerel icefish</name>
    <dbReference type="NCBI Taxonomy" id="52237"/>
    <lineage>
        <taxon>Eukaryota</taxon>
        <taxon>Metazoa</taxon>
        <taxon>Chordata</taxon>
        <taxon>Craniata</taxon>
        <taxon>Vertebrata</taxon>
        <taxon>Euteleostomi</taxon>
        <taxon>Actinopterygii</taxon>
        <taxon>Neopterygii</taxon>
        <taxon>Teleostei</taxon>
        <taxon>Neoteleostei</taxon>
        <taxon>Acanthomorphata</taxon>
        <taxon>Eupercaria</taxon>
        <taxon>Perciformes</taxon>
        <taxon>Notothenioidei</taxon>
        <taxon>Channichthyidae</taxon>
        <taxon>Champsocephalus</taxon>
    </lineage>
</organism>
<dbReference type="EMBL" id="JAURVH010001534">
    <property type="protein sequence ID" value="KAK5895675.1"/>
    <property type="molecule type" value="Genomic_DNA"/>
</dbReference>